<name>A0A557SVN0_9ARCH</name>
<proteinExistence type="predicted"/>
<protein>
    <submittedName>
        <fullName evidence="1">Uncharacterized protein</fullName>
    </submittedName>
</protein>
<dbReference type="AlphaFoldDB" id="A0A557SVN0"/>
<evidence type="ECO:0000313" key="1">
    <source>
        <dbReference type="EMBL" id="TVP40656.1"/>
    </source>
</evidence>
<organism evidence="1 2">
    <name type="scientific">Candidatus Nitrosocosmicus arcticus</name>
    <dbReference type="NCBI Taxonomy" id="2035267"/>
    <lineage>
        <taxon>Archaea</taxon>
        <taxon>Nitrososphaerota</taxon>
        <taxon>Nitrososphaeria</taxon>
        <taxon>Nitrososphaerales</taxon>
        <taxon>Nitrososphaeraceae</taxon>
        <taxon>Candidatus Nitrosocosmicus</taxon>
    </lineage>
</organism>
<reference evidence="1 2" key="1">
    <citation type="journal article" date="2019" name="Front. Microbiol.">
        <title>Ammonia Oxidation by the Arctic Terrestrial Thaumarchaeote Candidatus Nitrosocosmicus arcticus Is Stimulated by Increasing Temperatures.</title>
        <authorList>
            <person name="Alves R.J.E."/>
            <person name="Kerou M."/>
            <person name="Zappe A."/>
            <person name="Bittner R."/>
            <person name="Abby S.S."/>
            <person name="Schmidt H.A."/>
            <person name="Pfeifer K."/>
            <person name="Schleper C."/>
        </authorList>
    </citation>
    <scope>NUCLEOTIDE SEQUENCE [LARGE SCALE GENOMIC DNA]</scope>
    <source>
        <strain evidence="1 2">Kfb</strain>
    </source>
</reference>
<gene>
    <name evidence="1" type="ORF">NARC_60043</name>
</gene>
<accession>A0A557SVN0</accession>
<dbReference type="EMBL" id="VOAH01000006">
    <property type="protein sequence ID" value="TVP40656.1"/>
    <property type="molecule type" value="Genomic_DNA"/>
</dbReference>
<keyword evidence="2" id="KW-1185">Reference proteome</keyword>
<comment type="caution">
    <text evidence="1">The sequence shown here is derived from an EMBL/GenBank/DDBJ whole genome shotgun (WGS) entry which is preliminary data.</text>
</comment>
<evidence type="ECO:0000313" key="2">
    <source>
        <dbReference type="Proteomes" id="UP000315289"/>
    </source>
</evidence>
<sequence>MYFLIRGYLDPNSLQRGNKTYTIYNVSCNYITVSKMNQLNNNLNKITHKISEEGAPILEQLIEKLTGKGAIITYSFNNLNIEMPKAQGPEGRQLGGGKLTVNGTIRISAEVHKKNDDNFEETKGMEMPSKVDIQGYDSNNDVIH</sequence>
<dbReference type="Proteomes" id="UP000315289">
    <property type="component" value="Unassembled WGS sequence"/>
</dbReference>